<keyword evidence="4" id="KW-0808">Transferase</keyword>
<dbReference type="EMBL" id="FOSJ01000049">
    <property type="protein sequence ID" value="SFK55756.1"/>
    <property type="molecule type" value="Genomic_DNA"/>
</dbReference>
<comment type="function">
    <text evidence="2">Component of the dihydroxyacetone kinase complex, which is responsible for the phosphoenolpyruvate (PEP)-dependent phosphorylation of dihydroxyacetone. DhaM serves as the phosphoryl donor. Is phosphorylated by phosphoenolpyruvate in an EI- and HPr-dependent reaction, and a phosphorelay system on histidine residues finally leads to phosphoryl transfer to DhaL and dihydroxyacetone.</text>
</comment>
<evidence type="ECO:0000313" key="7">
    <source>
        <dbReference type="EMBL" id="SFK55756.1"/>
    </source>
</evidence>
<comment type="catalytic activity">
    <reaction evidence="1">
        <text>dihydroxyacetone + phosphoenolpyruvate = dihydroxyacetone phosphate + pyruvate</text>
        <dbReference type="Rhea" id="RHEA:18381"/>
        <dbReference type="ChEBI" id="CHEBI:15361"/>
        <dbReference type="ChEBI" id="CHEBI:16016"/>
        <dbReference type="ChEBI" id="CHEBI:57642"/>
        <dbReference type="ChEBI" id="CHEBI:58702"/>
        <dbReference type="EC" id="2.7.1.121"/>
    </reaction>
</comment>
<dbReference type="GO" id="GO:0009401">
    <property type="term" value="P:phosphoenolpyruvate-dependent sugar phosphotransferase system"/>
    <property type="evidence" value="ECO:0007669"/>
    <property type="project" value="InterPro"/>
</dbReference>
<name>A0A1I4AJ49_9LACT</name>
<dbReference type="RefSeq" id="WP_072695189.1">
    <property type="nucleotide sequence ID" value="NZ_FOSJ01000049.1"/>
</dbReference>
<dbReference type="PANTHER" id="PTHR38594">
    <property type="entry name" value="PEP-DEPENDENT DIHYDROXYACETONE KINASE, PHOSPHORYL DONOR SUBUNIT DHAM"/>
    <property type="match status" value="1"/>
</dbReference>
<protein>
    <recommendedName>
        <fullName evidence="3">phosphoenolpyruvate--glycerone phosphotransferase</fullName>
        <ecNumber evidence="3">2.7.1.121</ecNumber>
    </recommendedName>
</protein>
<evidence type="ECO:0000256" key="4">
    <source>
        <dbReference type="ARBA" id="ARBA00022679"/>
    </source>
</evidence>
<dbReference type="EC" id="2.7.1.121" evidence="3"/>
<dbReference type="PANTHER" id="PTHR38594:SF1">
    <property type="entry name" value="PEP-DEPENDENT DIHYDROXYACETONE KINASE, PHOSPHORYL DONOR SUBUNIT DHAM"/>
    <property type="match status" value="1"/>
</dbReference>
<evidence type="ECO:0000256" key="3">
    <source>
        <dbReference type="ARBA" id="ARBA00012095"/>
    </source>
</evidence>
<dbReference type="OrthoDB" id="7065393at2"/>
<dbReference type="InterPro" id="IPR036662">
    <property type="entry name" value="PTS_EIIA_man-typ_sf"/>
</dbReference>
<proteinExistence type="predicted"/>
<dbReference type="Proteomes" id="UP000199589">
    <property type="component" value="Unassembled WGS sequence"/>
</dbReference>
<dbReference type="SUPFAM" id="SSF53062">
    <property type="entry name" value="PTS system fructose IIA component-like"/>
    <property type="match status" value="1"/>
</dbReference>
<dbReference type="Gene3D" id="3.40.50.510">
    <property type="entry name" value="Phosphotransferase system, mannose-type IIA component"/>
    <property type="match status" value="1"/>
</dbReference>
<dbReference type="GO" id="GO:0047324">
    <property type="term" value="F:phosphoenolpyruvate-glycerone phosphotransferase activity"/>
    <property type="evidence" value="ECO:0007669"/>
    <property type="project" value="UniProtKB-EC"/>
</dbReference>
<evidence type="ECO:0000256" key="1">
    <source>
        <dbReference type="ARBA" id="ARBA00001113"/>
    </source>
</evidence>
<reference evidence="8" key="1">
    <citation type="submission" date="2016-10" db="EMBL/GenBank/DDBJ databases">
        <authorList>
            <person name="Varghese N."/>
            <person name="Submissions S."/>
        </authorList>
    </citation>
    <scope>NUCLEOTIDE SEQUENCE [LARGE SCALE GENOMIC DNA]</scope>
    <source>
        <strain evidence="8">DSM 16108</strain>
    </source>
</reference>
<comment type="subunit">
    <text evidence="5">Homodimer. The dihydroxyacetone kinase complex is composed of a homodimer of DhaM, a homodimer of DhaK and the subunit DhaL.</text>
</comment>
<dbReference type="GO" id="GO:0016020">
    <property type="term" value="C:membrane"/>
    <property type="evidence" value="ECO:0007669"/>
    <property type="project" value="InterPro"/>
</dbReference>
<dbReference type="InterPro" id="IPR039643">
    <property type="entry name" value="DhaM"/>
</dbReference>
<dbReference type="PROSITE" id="PS51096">
    <property type="entry name" value="PTS_EIIA_TYPE_4"/>
    <property type="match status" value="1"/>
</dbReference>
<dbReference type="GO" id="GO:0019563">
    <property type="term" value="P:glycerol catabolic process"/>
    <property type="evidence" value="ECO:0007669"/>
    <property type="project" value="InterPro"/>
</dbReference>
<evidence type="ECO:0000259" key="6">
    <source>
        <dbReference type="PROSITE" id="PS51096"/>
    </source>
</evidence>
<accession>A0A1I4AJ49</accession>
<evidence type="ECO:0000313" key="8">
    <source>
        <dbReference type="Proteomes" id="UP000199589"/>
    </source>
</evidence>
<gene>
    <name evidence="7" type="ORF">SAMN04488569_10497</name>
</gene>
<dbReference type="InterPro" id="IPR012844">
    <property type="entry name" value="DhaM_N"/>
</dbReference>
<dbReference type="NCBIfam" id="TIGR02364">
    <property type="entry name" value="dha_pts"/>
    <property type="match status" value="1"/>
</dbReference>
<keyword evidence="7" id="KW-0418">Kinase</keyword>
<keyword evidence="8" id="KW-1185">Reference proteome</keyword>
<organism evidence="7 8">
    <name type="scientific">Marinilactibacillus piezotolerans</name>
    <dbReference type="NCBI Taxonomy" id="258723"/>
    <lineage>
        <taxon>Bacteria</taxon>
        <taxon>Bacillati</taxon>
        <taxon>Bacillota</taxon>
        <taxon>Bacilli</taxon>
        <taxon>Lactobacillales</taxon>
        <taxon>Carnobacteriaceae</taxon>
        <taxon>Marinilactibacillus</taxon>
    </lineage>
</organism>
<dbReference type="AlphaFoldDB" id="A0A1I4AJ49"/>
<sequence length="127" mass="13544">MIGIILVSHSKKITDGIKEMIDEMIGTSESVKIKSCGGTEDGRLGTNSLEILKCIEQFKEAEYILIFSDIGSAVLSAETALDLIEAETLKTKIQLVDAPLVEGAFAAAVRASINSSLNEILVEVANC</sequence>
<evidence type="ECO:0000256" key="2">
    <source>
        <dbReference type="ARBA" id="ARBA00002788"/>
    </source>
</evidence>
<feature type="domain" description="PTS EIIA type-4" evidence="6">
    <location>
        <begin position="1"/>
        <end position="127"/>
    </location>
</feature>
<dbReference type="Pfam" id="PF03610">
    <property type="entry name" value="EIIA-man"/>
    <property type="match status" value="1"/>
</dbReference>
<evidence type="ECO:0000256" key="5">
    <source>
        <dbReference type="ARBA" id="ARBA00046577"/>
    </source>
</evidence>
<dbReference type="InterPro" id="IPR004701">
    <property type="entry name" value="PTS_EIIA_man-typ"/>
</dbReference>